<evidence type="ECO:0000313" key="3">
    <source>
        <dbReference type="RefSeq" id="XP_022254416.1"/>
    </source>
</evidence>
<feature type="region of interest" description="Disordered" evidence="1">
    <location>
        <begin position="37"/>
        <end position="63"/>
    </location>
</feature>
<dbReference type="RefSeq" id="XP_022254416.1">
    <property type="nucleotide sequence ID" value="XM_022398708.1"/>
</dbReference>
<sequence>MYHETEIVYRLIENASQVGKVPDVLVGKLGLHQLPNQSEDELEKSGGVIEEPPRSKKKRRSGNFQEFVSGLRKIVHVRTPTRSHPSKVLSEIDTPDVCNDNLGNSSTGTPVTRSGSKRKAEADLPSFSASKKPALAETLTKNPTVYPG</sequence>
<organism evidence="2 3">
    <name type="scientific">Limulus polyphemus</name>
    <name type="common">Atlantic horseshoe crab</name>
    <dbReference type="NCBI Taxonomy" id="6850"/>
    <lineage>
        <taxon>Eukaryota</taxon>
        <taxon>Metazoa</taxon>
        <taxon>Ecdysozoa</taxon>
        <taxon>Arthropoda</taxon>
        <taxon>Chelicerata</taxon>
        <taxon>Merostomata</taxon>
        <taxon>Xiphosura</taxon>
        <taxon>Limulidae</taxon>
        <taxon>Limulus</taxon>
    </lineage>
</organism>
<evidence type="ECO:0000256" key="1">
    <source>
        <dbReference type="SAM" id="MobiDB-lite"/>
    </source>
</evidence>
<feature type="region of interest" description="Disordered" evidence="1">
    <location>
        <begin position="79"/>
        <end position="148"/>
    </location>
</feature>
<protein>
    <submittedName>
        <fullName evidence="3">Uncharacterized protein LOC106470122</fullName>
    </submittedName>
</protein>
<gene>
    <name evidence="3" type="primary">LOC106470122</name>
</gene>
<dbReference type="PANTHER" id="PTHR15670:SF4">
    <property type="entry name" value="RHO GTPASE-ACTIVATING PROTEIN 11A"/>
    <property type="match status" value="1"/>
</dbReference>
<reference evidence="3" key="1">
    <citation type="submission" date="2025-08" db="UniProtKB">
        <authorList>
            <consortium name="RefSeq"/>
        </authorList>
    </citation>
    <scope>IDENTIFICATION</scope>
    <source>
        <tissue evidence="3">Muscle</tissue>
    </source>
</reference>
<dbReference type="Proteomes" id="UP000694941">
    <property type="component" value="Unplaced"/>
</dbReference>
<feature type="compositionally biased region" description="Polar residues" evidence="1">
    <location>
        <begin position="101"/>
        <end position="114"/>
    </location>
</feature>
<dbReference type="PANTHER" id="PTHR15670">
    <property type="entry name" value="RHO GTPASE ACTIVATING PROTEIN 11A"/>
    <property type="match status" value="1"/>
</dbReference>
<feature type="compositionally biased region" description="Polar residues" evidence="1">
    <location>
        <begin position="139"/>
        <end position="148"/>
    </location>
</feature>
<name>A0ABM1TEW0_LIMPO</name>
<evidence type="ECO:0000313" key="2">
    <source>
        <dbReference type="Proteomes" id="UP000694941"/>
    </source>
</evidence>
<dbReference type="GeneID" id="106470122"/>
<keyword evidence="2" id="KW-1185">Reference proteome</keyword>
<dbReference type="InterPro" id="IPR042869">
    <property type="entry name" value="ARHGAP11A/B"/>
</dbReference>
<accession>A0ABM1TEW0</accession>
<proteinExistence type="predicted"/>